<evidence type="ECO:0000313" key="2">
    <source>
        <dbReference type="Proteomes" id="UP000593719"/>
    </source>
</evidence>
<organism evidence="1 2">
    <name type="scientific">Sulfurimonas sediminis</name>
    <dbReference type="NCBI Taxonomy" id="2590020"/>
    <lineage>
        <taxon>Bacteria</taxon>
        <taxon>Pseudomonadati</taxon>
        <taxon>Campylobacterota</taxon>
        <taxon>Epsilonproteobacteria</taxon>
        <taxon>Campylobacterales</taxon>
        <taxon>Sulfurimonadaceae</taxon>
        <taxon>Sulfurimonas</taxon>
    </lineage>
</organism>
<dbReference type="RefSeq" id="WP_193151617.1">
    <property type="nucleotide sequence ID" value="NZ_CP041235.1"/>
</dbReference>
<keyword evidence="2" id="KW-1185">Reference proteome</keyword>
<accession>A0A7M1B0Q4</accession>
<sequence length="269" mass="30738">MKIIVTFLFITTLLFSNVYYSKVEPYEIRTIASNVSGKVLYTDDNMIGKKLTSKVFIKIDSELDEDELKAVEKKLSYQKNTLLLNEKILQNLQQLVEKKRENYQKIKHLKIKSRIEKDKEFYDLLSSENSSLATQKEINSLKTTIADLELRRKQLVKIIKDKNIIAKGFVLYEISVKAGQTVGISTPLAKIADTSKALLSVYLDKNDLKGVKKKVIYINGKETPYKVSRVSYIADTKNISKYKAQIIIDAQKVFSGLVKIEIKASNNEK</sequence>
<proteinExistence type="predicted"/>
<protein>
    <submittedName>
        <fullName evidence="1">HlyD family efflux transporter periplasmic adaptor subunit</fullName>
    </submittedName>
</protein>
<gene>
    <name evidence="1" type="ORF">FJR45_04950</name>
</gene>
<dbReference type="AlphaFoldDB" id="A0A7M1B0Q4"/>
<reference evidence="1 2" key="1">
    <citation type="submission" date="2019-06" db="EMBL/GenBank/DDBJ databases">
        <title>Sulfurimonas gotlandica sp. nov., a chemoautotrophic and psychrotolerant epsilonproteobacterium isolated from a pelagic redoxcline, and an emended description of the genus Sulfurimonas.</title>
        <authorList>
            <person name="Wang S."/>
            <person name="Jiang L."/>
            <person name="Shao Z."/>
        </authorList>
    </citation>
    <scope>NUCLEOTIDE SEQUENCE [LARGE SCALE GENOMIC DNA]</scope>
    <source>
        <strain evidence="1 2">S2-6</strain>
    </source>
</reference>
<dbReference type="Proteomes" id="UP000593719">
    <property type="component" value="Chromosome"/>
</dbReference>
<dbReference type="EMBL" id="CP041235">
    <property type="protein sequence ID" value="QOP43329.1"/>
    <property type="molecule type" value="Genomic_DNA"/>
</dbReference>
<name>A0A7M1B0Q4_9BACT</name>
<dbReference type="KEGG" id="ssei:FJR45_04950"/>
<evidence type="ECO:0000313" key="1">
    <source>
        <dbReference type="EMBL" id="QOP43329.1"/>
    </source>
</evidence>